<evidence type="ECO:0000313" key="4">
    <source>
        <dbReference type="Proteomes" id="UP001215280"/>
    </source>
</evidence>
<sequence length="237" mass="25933">MEGHLHSGSQDPDPTLRGSAGQVARQGGFRPGCTSPDRWKREDSLARKRLKDADEGSRRVWDAFVAEVAVHTLMADHPAFPNLHGVFEALGALFMAMATLSLNRLCFVPDHISPGSAAWPPSGRSAVCRATLPCSMAGNCSSPFRHSMGAVLSIWTGLDIKPDNLLLRADGNLLVIDFGLARNLYSQPIFTTWTALSRVGWDCFPLLWPGPDNPHVLRHPRLRVPSYSVPAAIFVWS</sequence>
<dbReference type="InterPro" id="IPR011009">
    <property type="entry name" value="Kinase-like_dom_sf"/>
</dbReference>
<reference evidence="3" key="1">
    <citation type="submission" date="2023-03" db="EMBL/GenBank/DDBJ databases">
        <title>Massive genome expansion in bonnet fungi (Mycena s.s.) driven by repeated elements and novel gene families across ecological guilds.</title>
        <authorList>
            <consortium name="Lawrence Berkeley National Laboratory"/>
            <person name="Harder C.B."/>
            <person name="Miyauchi S."/>
            <person name="Viragh M."/>
            <person name="Kuo A."/>
            <person name="Thoen E."/>
            <person name="Andreopoulos B."/>
            <person name="Lu D."/>
            <person name="Skrede I."/>
            <person name="Drula E."/>
            <person name="Henrissat B."/>
            <person name="Morin E."/>
            <person name="Kohler A."/>
            <person name="Barry K."/>
            <person name="LaButti K."/>
            <person name="Morin E."/>
            <person name="Salamov A."/>
            <person name="Lipzen A."/>
            <person name="Mereny Z."/>
            <person name="Hegedus B."/>
            <person name="Baldrian P."/>
            <person name="Stursova M."/>
            <person name="Weitz H."/>
            <person name="Taylor A."/>
            <person name="Grigoriev I.V."/>
            <person name="Nagy L.G."/>
            <person name="Martin F."/>
            <person name="Kauserud H."/>
        </authorList>
    </citation>
    <scope>NUCLEOTIDE SEQUENCE</scope>
    <source>
        <strain evidence="3">CBHHK188m</strain>
    </source>
</reference>
<name>A0AAD7KBE9_9AGAR</name>
<dbReference type="GO" id="GO:0004672">
    <property type="term" value="F:protein kinase activity"/>
    <property type="evidence" value="ECO:0007669"/>
    <property type="project" value="InterPro"/>
</dbReference>
<dbReference type="InterPro" id="IPR000719">
    <property type="entry name" value="Prot_kinase_dom"/>
</dbReference>
<evidence type="ECO:0000259" key="2">
    <source>
        <dbReference type="PROSITE" id="PS50011"/>
    </source>
</evidence>
<accession>A0AAD7KBE9</accession>
<proteinExistence type="predicted"/>
<dbReference type="GO" id="GO:0005524">
    <property type="term" value="F:ATP binding"/>
    <property type="evidence" value="ECO:0007669"/>
    <property type="project" value="InterPro"/>
</dbReference>
<dbReference type="SUPFAM" id="SSF56112">
    <property type="entry name" value="Protein kinase-like (PK-like)"/>
    <property type="match status" value="1"/>
</dbReference>
<dbReference type="Gene3D" id="1.10.510.10">
    <property type="entry name" value="Transferase(Phosphotransferase) domain 1"/>
    <property type="match status" value="1"/>
</dbReference>
<protein>
    <recommendedName>
        <fullName evidence="2">Protein kinase domain-containing protein</fullName>
    </recommendedName>
</protein>
<gene>
    <name evidence="3" type="ORF">DFH07DRAFT_322074</name>
</gene>
<dbReference type="Proteomes" id="UP001215280">
    <property type="component" value="Unassembled WGS sequence"/>
</dbReference>
<dbReference type="PROSITE" id="PS50011">
    <property type="entry name" value="PROTEIN_KINASE_DOM"/>
    <property type="match status" value="1"/>
</dbReference>
<comment type="caution">
    <text evidence="3">The sequence shown here is derived from an EMBL/GenBank/DDBJ whole genome shotgun (WGS) entry which is preliminary data.</text>
</comment>
<dbReference type="EMBL" id="JARJLG010000003">
    <property type="protein sequence ID" value="KAJ7782384.1"/>
    <property type="molecule type" value="Genomic_DNA"/>
</dbReference>
<keyword evidence="4" id="KW-1185">Reference proteome</keyword>
<feature type="region of interest" description="Disordered" evidence="1">
    <location>
        <begin position="1"/>
        <end position="40"/>
    </location>
</feature>
<feature type="domain" description="Protein kinase" evidence="2">
    <location>
        <begin position="9"/>
        <end position="237"/>
    </location>
</feature>
<dbReference type="AlphaFoldDB" id="A0AAD7KBE9"/>
<evidence type="ECO:0000256" key="1">
    <source>
        <dbReference type="SAM" id="MobiDB-lite"/>
    </source>
</evidence>
<evidence type="ECO:0000313" key="3">
    <source>
        <dbReference type="EMBL" id="KAJ7782384.1"/>
    </source>
</evidence>
<organism evidence="3 4">
    <name type="scientific">Mycena maculata</name>
    <dbReference type="NCBI Taxonomy" id="230809"/>
    <lineage>
        <taxon>Eukaryota</taxon>
        <taxon>Fungi</taxon>
        <taxon>Dikarya</taxon>
        <taxon>Basidiomycota</taxon>
        <taxon>Agaricomycotina</taxon>
        <taxon>Agaricomycetes</taxon>
        <taxon>Agaricomycetidae</taxon>
        <taxon>Agaricales</taxon>
        <taxon>Marasmiineae</taxon>
        <taxon>Mycenaceae</taxon>
        <taxon>Mycena</taxon>
    </lineage>
</organism>